<evidence type="ECO:0000259" key="1">
    <source>
        <dbReference type="Pfam" id="PF13649"/>
    </source>
</evidence>
<gene>
    <name evidence="2" type="ORF">LCGC14_2855990</name>
</gene>
<name>A0A0F8YTS5_9ZZZZ</name>
<organism evidence="2">
    <name type="scientific">marine sediment metagenome</name>
    <dbReference type="NCBI Taxonomy" id="412755"/>
    <lineage>
        <taxon>unclassified sequences</taxon>
        <taxon>metagenomes</taxon>
        <taxon>ecological metagenomes</taxon>
    </lineage>
</organism>
<reference evidence="2" key="1">
    <citation type="journal article" date="2015" name="Nature">
        <title>Complex archaea that bridge the gap between prokaryotes and eukaryotes.</title>
        <authorList>
            <person name="Spang A."/>
            <person name="Saw J.H."/>
            <person name="Jorgensen S.L."/>
            <person name="Zaremba-Niedzwiedzka K."/>
            <person name="Martijn J."/>
            <person name="Lind A.E."/>
            <person name="van Eijk R."/>
            <person name="Schleper C."/>
            <person name="Guy L."/>
            <person name="Ettema T.J."/>
        </authorList>
    </citation>
    <scope>NUCLEOTIDE SEQUENCE</scope>
</reference>
<comment type="caution">
    <text evidence="2">The sequence shown here is derived from an EMBL/GenBank/DDBJ whole genome shotgun (WGS) entry which is preliminary data.</text>
</comment>
<dbReference type="InterPro" id="IPR029063">
    <property type="entry name" value="SAM-dependent_MTases_sf"/>
</dbReference>
<dbReference type="InterPro" id="IPR041698">
    <property type="entry name" value="Methyltransf_25"/>
</dbReference>
<dbReference type="Pfam" id="PF13649">
    <property type="entry name" value="Methyltransf_25"/>
    <property type="match status" value="1"/>
</dbReference>
<proteinExistence type="predicted"/>
<accession>A0A0F8YTS5</accession>
<feature type="non-terminal residue" evidence="2">
    <location>
        <position position="153"/>
    </location>
</feature>
<feature type="domain" description="Methyltransferase" evidence="1">
    <location>
        <begin position="39"/>
        <end position="131"/>
    </location>
</feature>
<sequence length="153" mass="15609">MVLLSAGAAWGQQVTADGAPDLARWVLAAAKVRSGLCVHVGCGDGRLTGALTGRGNFITHGLALNEASLAKARSHLTERGLYGKASVELLSPTRLPYAARTVNLLVADDLPAAFQAGLSLKEVLRVLVPGGVAMLGRSPGTGKGALSEADLKA</sequence>
<evidence type="ECO:0000313" key="2">
    <source>
        <dbReference type="EMBL" id="KKK77200.1"/>
    </source>
</evidence>
<protein>
    <recommendedName>
        <fullName evidence="1">Methyltransferase domain-containing protein</fullName>
    </recommendedName>
</protein>
<dbReference type="AlphaFoldDB" id="A0A0F8YTS5"/>
<dbReference type="SUPFAM" id="SSF53335">
    <property type="entry name" value="S-adenosyl-L-methionine-dependent methyltransferases"/>
    <property type="match status" value="1"/>
</dbReference>
<dbReference type="EMBL" id="LAZR01055070">
    <property type="protein sequence ID" value="KKK77200.1"/>
    <property type="molecule type" value="Genomic_DNA"/>
</dbReference>
<dbReference type="Gene3D" id="3.40.50.150">
    <property type="entry name" value="Vaccinia Virus protein VP39"/>
    <property type="match status" value="1"/>
</dbReference>